<dbReference type="GO" id="GO:0003677">
    <property type="term" value="F:DNA binding"/>
    <property type="evidence" value="ECO:0007669"/>
    <property type="project" value="InterPro"/>
</dbReference>
<dbReference type="GO" id="GO:0046872">
    <property type="term" value="F:metal ion binding"/>
    <property type="evidence" value="ECO:0007669"/>
    <property type="project" value="UniProtKB-KW"/>
</dbReference>
<dbReference type="GO" id="GO:0006351">
    <property type="term" value="P:DNA-templated transcription"/>
    <property type="evidence" value="ECO:0007669"/>
    <property type="project" value="InterPro"/>
</dbReference>
<evidence type="ECO:0000313" key="10">
    <source>
        <dbReference type="Proteomes" id="UP000270094"/>
    </source>
</evidence>
<evidence type="ECO:0000256" key="2">
    <source>
        <dbReference type="ARBA" id="ARBA00012418"/>
    </source>
</evidence>
<feature type="domain" description="RNA polymerase Rpb1" evidence="8">
    <location>
        <begin position="1"/>
        <end position="252"/>
    </location>
</feature>
<comment type="subcellular location">
    <subcellularLocation>
        <location evidence="1">Nucleus</location>
    </subcellularLocation>
</comment>
<dbReference type="GO" id="GO:0005634">
    <property type="term" value="C:nucleus"/>
    <property type="evidence" value="ECO:0007669"/>
    <property type="project" value="UniProtKB-SubCell"/>
</dbReference>
<dbReference type="Pfam" id="PF04998">
    <property type="entry name" value="RNA_pol_Rpb1_5"/>
    <property type="match status" value="1"/>
</dbReference>
<dbReference type="PANTHER" id="PTHR48446">
    <property type="entry name" value="DNA-DIRECTED RNA POLYMERASE SUBUNIT BETA' N-TERMINAL SECTION"/>
    <property type="match status" value="1"/>
</dbReference>
<keyword evidence="4" id="KW-0862">Zinc</keyword>
<dbReference type="InterPro" id="IPR007081">
    <property type="entry name" value="RNA_pol_Rpb1_5"/>
</dbReference>
<dbReference type="AlphaFoldDB" id="A0A3P7LC01"/>
<dbReference type="Proteomes" id="UP000270094">
    <property type="component" value="Unassembled WGS sequence"/>
</dbReference>
<dbReference type="EMBL" id="UYYB01107965">
    <property type="protein sequence ID" value="VDM80265.1"/>
    <property type="molecule type" value="Genomic_DNA"/>
</dbReference>
<protein>
    <recommendedName>
        <fullName evidence="2">DNA-directed RNA polymerase</fullName>
        <ecNumber evidence="2">2.7.7.6</ecNumber>
    </recommendedName>
</protein>
<dbReference type="OrthoDB" id="270392at2759"/>
<organism evidence="9 10">
    <name type="scientific">Strongylus vulgaris</name>
    <name type="common">Blood worm</name>
    <dbReference type="NCBI Taxonomy" id="40348"/>
    <lineage>
        <taxon>Eukaryota</taxon>
        <taxon>Metazoa</taxon>
        <taxon>Ecdysozoa</taxon>
        <taxon>Nematoda</taxon>
        <taxon>Chromadorea</taxon>
        <taxon>Rhabditida</taxon>
        <taxon>Rhabditina</taxon>
        <taxon>Rhabditomorpha</taxon>
        <taxon>Strongyloidea</taxon>
        <taxon>Strongylidae</taxon>
        <taxon>Strongylus</taxon>
    </lineage>
</organism>
<gene>
    <name evidence="9" type="ORF">SVUK_LOCUS15263</name>
</gene>
<keyword evidence="5" id="KW-0460">Magnesium</keyword>
<keyword evidence="6" id="KW-0539">Nucleus</keyword>
<keyword evidence="10" id="KW-1185">Reference proteome</keyword>
<evidence type="ECO:0000259" key="8">
    <source>
        <dbReference type="Pfam" id="PF04998"/>
    </source>
</evidence>
<dbReference type="InterPro" id="IPR015700">
    <property type="entry name" value="RPC1"/>
</dbReference>
<keyword evidence="3" id="KW-0479">Metal-binding</keyword>
<evidence type="ECO:0000256" key="7">
    <source>
        <dbReference type="ARBA" id="ARBA00048552"/>
    </source>
</evidence>
<dbReference type="SUPFAM" id="SSF64484">
    <property type="entry name" value="beta and beta-prime subunits of DNA dependent RNA-polymerase"/>
    <property type="match status" value="2"/>
</dbReference>
<evidence type="ECO:0000256" key="3">
    <source>
        <dbReference type="ARBA" id="ARBA00022723"/>
    </source>
</evidence>
<dbReference type="Gene3D" id="1.10.150.390">
    <property type="match status" value="1"/>
</dbReference>
<evidence type="ECO:0000313" key="9">
    <source>
        <dbReference type="EMBL" id="VDM80265.1"/>
    </source>
</evidence>
<dbReference type="FunFam" id="1.10.150.390:FF:000004">
    <property type="entry name" value="DNA-directed RNA polymerase subunit"/>
    <property type="match status" value="1"/>
</dbReference>
<dbReference type="EC" id="2.7.7.6" evidence="2"/>
<evidence type="ECO:0000256" key="5">
    <source>
        <dbReference type="ARBA" id="ARBA00022842"/>
    </source>
</evidence>
<proteinExistence type="predicted"/>
<comment type="catalytic activity">
    <reaction evidence="7">
        <text>RNA(n) + a ribonucleoside 5'-triphosphate = RNA(n+1) + diphosphate</text>
        <dbReference type="Rhea" id="RHEA:21248"/>
        <dbReference type="Rhea" id="RHEA-COMP:14527"/>
        <dbReference type="Rhea" id="RHEA-COMP:17342"/>
        <dbReference type="ChEBI" id="CHEBI:33019"/>
        <dbReference type="ChEBI" id="CHEBI:61557"/>
        <dbReference type="ChEBI" id="CHEBI:140395"/>
        <dbReference type="EC" id="2.7.7.6"/>
    </reaction>
</comment>
<evidence type="ECO:0000256" key="6">
    <source>
        <dbReference type="ARBA" id="ARBA00023242"/>
    </source>
</evidence>
<accession>A0A3P7LC01</accession>
<dbReference type="PANTHER" id="PTHR48446:SF1">
    <property type="entry name" value="DNA-DIRECTED RNA POLYMERASE SUBUNIT BETA' N-TERMINAL SECTION"/>
    <property type="match status" value="1"/>
</dbReference>
<evidence type="ECO:0000256" key="4">
    <source>
        <dbReference type="ARBA" id="ARBA00022833"/>
    </source>
</evidence>
<dbReference type="GO" id="GO:0003899">
    <property type="term" value="F:DNA-directed RNA polymerase activity"/>
    <property type="evidence" value="ECO:0007669"/>
    <property type="project" value="UniProtKB-EC"/>
</dbReference>
<sequence>MTLKTFHFAGVSSMNITQGIPRLKEIINAVQTVSTPLITARLTSAKDENFARQVKARIEVTTLGEICDYIEEIILPNSSFILLKLSLKRIKLLKLEVTMSSLVQIYKGANLYFNLCTSKTVKQILQITTLGKSMMVIHPTNPSNGNTCITLQLIKQALQKVIIKGLIIGLPDVKRCVIQTDEKHSNEFSIVVEGSNFLGVLSQIGIDGRYTKFNNAVVVAQVLGIEAARSCIISEIMATMEAHGIILDRRHVLGIEAARSCIISEIMATMEAHGIVLDRRHVMLLADYMTFRYSLTKCRYLANLQIFCSGEVLGITRNGLVKMKQSVLLLASFEKTMDHLYEAAFYTQKNQIHGVSECIILGTPIALGTGMFRLYQAFSSPNYASPGDPIFMKPHLGIKI</sequence>
<evidence type="ECO:0000256" key="1">
    <source>
        <dbReference type="ARBA" id="ARBA00004123"/>
    </source>
</evidence>
<reference evidence="9 10" key="1">
    <citation type="submission" date="2018-11" db="EMBL/GenBank/DDBJ databases">
        <authorList>
            <consortium name="Pathogen Informatics"/>
        </authorList>
    </citation>
    <scope>NUCLEOTIDE SEQUENCE [LARGE SCALE GENOMIC DNA]</scope>
</reference>
<name>A0A3P7LC01_STRVU</name>